<protein>
    <submittedName>
        <fullName evidence="1">Uncharacterized protein</fullName>
    </submittedName>
</protein>
<keyword evidence="2" id="KW-1185">Reference proteome</keyword>
<gene>
    <name evidence="1" type="ORF">Pc22g16020</name>
    <name evidence="1" type="ORF">PCH_Pc22g16020</name>
</gene>
<reference evidence="1 2" key="1">
    <citation type="journal article" date="2008" name="Nat. Biotechnol.">
        <title>Genome sequencing and analysis of the filamentous fungus Penicillium chrysogenum.</title>
        <authorList>
            <person name="van den Berg M.A."/>
            <person name="Albang R."/>
            <person name="Albermann K."/>
            <person name="Badger J.H."/>
            <person name="Daran J.-M."/>
            <person name="Driessen A.J.M."/>
            <person name="Garcia-Estrada C."/>
            <person name="Fedorova N.D."/>
            <person name="Harris D.M."/>
            <person name="Heijne W.H.M."/>
            <person name="Joardar V.S."/>
            <person name="Kiel J.A.K.W."/>
            <person name="Kovalchuk A."/>
            <person name="Martin J.F."/>
            <person name="Nierman W.C."/>
            <person name="Nijland J.G."/>
            <person name="Pronk J.T."/>
            <person name="Roubos J.A."/>
            <person name="van der Klei I.J."/>
            <person name="van Peij N.N.M.E."/>
            <person name="Veenhuis M."/>
            <person name="von Doehren H."/>
            <person name="Wagner C."/>
            <person name="Wortman J.R."/>
            <person name="Bovenberg R.A.L."/>
        </authorList>
    </citation>
    <scope>NUCLEOTIDE SEQUENCE [LARGE SCALE GENOMIC DNA]</scope>
    <source>
        <strain evidence="2">ATCC 28089 / DSM 1075 / NRRL 1951 / Wisconsin 54-1255</strain>
    </source>
</reference>
<dbReference type="AlphaFoldDB" id="B6HQP7"/>
<sequence>MLVHIQAPHDAITIRLHRLPLSPIGDQIKAPEFVKFEDLQHQPVSALVNSKEAPDLWVNLIPLRHWFARLVIRELNAHIRLWLQKGRYGHTPEDSDEVIC</sequence>
<accession>B6HQP7</accession>
<dbReference type="Proteomes" id="UP000000724">
    <property type="component" value="Contig Pc00c22"/>
</dbReference>
<evidence type="ECO:0000313" key="1">
    <source>
        <dbReference type="EMBL" id="CAP98890.1"/>
    </source>
</evidence>
<evidence type="ECO:0000313" key="2">
    <source>
        <dbReference type="Proteomes" id="UP000000724"/>
    </source>
</evidence>
<proteinExistence type="predicted"/>
<dbReference type="HOGENOM" id="CLU_2306992_0_0_1"/>
<dbReference type="EMBL" id="AM920437">
    <property type="protein sequence ID" value="CAP98890.1"/>
    <property type="molecule type" value="Genomic_DNA"/>
</dbReference>
<dbReference type="VEuPathDB" id="FungiDB:PCH_Pc22g16020"/>
<name>B6HQP7_PENRW</name>
<organism evidence="1 2">
    <name type="scientific">Penicillium rubens (strain ATCC 28089 / DSM 1075 / NRRL 1951 / Wisconsin 54-1255)</name>
    <name type="common">Penicillium chrysogenum</name>
    <dbReference type="NCBI Taxonomy" id="500485"/>
    <lineage>
        <taxon>Eukaryota</taxon>
        <taxon>Fungi</taxon>
        <taxon>Dikarya</taxon>
        <taxon>Ascomycota</taxon>
        <taxon>Pezizomycotina</taxon>
        <taxon>Eurotiomycetes</taxon>
        <taxon>Eurotiomycetidae</taxon>
        <taxon>Eurotiales</taxon>
        <taxon>Aspergillaceae</taxon>
        <taxon>Penicillium</taxon>
        <taxon>Penicillium chrysogenum species complex</taxon>
    </lineage>
</organism>